<keyword evidence="1" id="KW-0812">Transmembrane</keyword>
<sequence length="52" mass="6536">MEREFSKLAQSDWRWTAHPEEEWLKKTKIEGIWNFIYSYMYVALYKCVFLLR</sequence>
<accession>A0A817B889</accession>
<keyword evidence="1" id="KW-0472">Membrane</keyword>
<keyword evidence="1" id="KW-1133">Transmembrane helix</keyword>
<organism evidence="2">
    <name type="scientific">Brassica napus</name>
    <name type="common">Rape</name>
    <dbReference type="NCBI Taxonomy" id="3708"/>
    <lineage>
        <taxon>Eukaryota</taxon>
        <taxon>Viridiplantae</taxon>
        <taxon>Streptophyta</taxon>
        <taxon>Embryophyta</taxon>
        <taxon>Tracheophyta</taxon>
        <taxon>Spermatophyta</taxon>
        <taxon>Magnoliopsida</taxon>
        <taxon>eudicotyledons</taxon>
        <taxon>Gunneridae</taxon>
        <taxon>Pentapetalae</taxon>
        <taxon>rosids</taxon>
        <taxon>malvids</taxon>
        <taxon>Brassicales</taxon>
        <taxon>Brassicaceae</taxon>
        <taxon>Brassiceae</taxon>
        <taxon>Brassica</taxon>
    </lineage>
</organism>
<feature type="transmembrane region" description="Helical" evidence="1">
    <location>
        <begin position="32"/>
        <end position="51"/>
    </location>
</feature>
<reference evidence="2" key="1">
    <citation type="submission" date="2021-01" db="EMBL/GenBank/DDBJ databases">
        <authorList>
            <consortium name="Genoscope - CEA"/>
            <person name="William W."/>
        </authorList>
    </citation>
    <scope>NUCLEOTIDE SEQUENCE</scope>
</reference>
<proteinExistence type="predicted"/>
<protein>
    <submittedName>
        <fullName evidence="2">(rape) hypothetical protein</fullName>
    </submittedName>
</protein>
<dbReference type="Proteomes" id="UP001295469">
    <property type="component" value="Chromosome A10"/>
</dbReference>
<evidence type="ECO:0000256" key="1">
    <source>
        <dbReference type="SAM" id="Phobius"/>
    </source>
</evidence>
<evidence type="ECO:0000313" key="2">
    <source>
        <dbReference type="EMBL" id="CAF2336616.1"/>
    </source>
</evidence>
<dbReference type="AlphaFoldDB" id="A0A817B889"/>
<gene>
    <name evidence="2" type="ORF">DARMORV10_A10P17860.1</name>
</gene>
<dbReference type="EMBL" id="HG994364">
    <property type="protein sequence ID" value="CAF2336616.1"/>
    <property type="molecule type" value="Genomic_DNA"/>
</dbReference>
<name>A0A817B889_BRANA</name>